<name>T1KPE1_TETUR</name>
<dbReference type="AlphaFoldDB" id="T1KPE1"/>
<accession>T1KPE1</accession>
<reference evidence="2" key="1">
    <citation type="submission" date="2011-08" db="EMBL/GenBank/DDBJ databases">
        <authorList>
            <person name="Rombauts S."/>
        </authorList>
    </citation>
    <scope>NUCLEOTIDE SEQUENCE</scope>
    <source>
        <strain evidence="2">London</strain>
    </source>
</reference>
<dbReference type="HOGENOM" id="CLU_2641322_0_0_1"/>
<dbReference type="EMBL" id="CAEY01000318">
    <property type="status" value="NOT_ANNOTATED_CDS"/>
    <property type="molecule type" value="Genomic_DNA"/>
</dbReference>
<keyword evidence="2" id="KW-1185">Reference proteome</keyword>
<sequence length="77" mass="8976">MLIIRTVEKFLISASVDYLRVESAGRPLLVLTSENVLTIYDYFDQNPRASLHQVGHHLSLKRHSIHKIRRNSFVFID</sequence>
<protein>
    <submittedName>
        <fullName evidence="1">Uncharacterized protein</fullName>
    </submittedName>
</protein>
<evidence type="ECO:0000313" key="2">
    <source>
        <dbReference type="Proteomes" id="UP000015104"/>
    </source>
</evidence>
<dbReference type="Proteomes" id="UP000015104">
    <property type="component" value="Unassembled WGS sequence"/>
</dbReference>
<dbReference type="EnsemblMetazoa" id="tetur17g00100.1">
    <property type="protein sequence ID" value="tetur17g00100.1"/>
    <property type="gene ID" value="tetur17g00100"/>
</dbReference>
<evidence type="ECO:0000313" key="1">
    <source>
        <dbReference type="EnsemblMetazoa" id="tetur17g00100.1"/>
    </source>
</evidence>
<reference evidence="1" key="2">
    <citation type="submission" date="2015-06" db="UniProtKB">
        <authorList>
            <consortium name="EnsemblMetazoa"/>
        </authorList>
    </citation>
    <scope>IDENTIFICATION</scope>
</reference>
<proteinExistence type="predicted"/>
<organism evidence="1 2">
    <name type="scientific">Tetranychus urticae</name>
    <name type="common">Two-spotted spider mite</name>
    <dbReference type="NCBI Taxonomy" id="32264"/>
    <lineage>
        <taxon>Eukaryota</taxon>
        <taxon>Metazoa</taxon>
        <taxon>Ecdysozoa</taxon>
        <taxon>Arthropoda</taxon>
        <taxon>Chelicerata</taxon>
        <taxon>Arachnida</taxon>
        <taxon>Acari</taxon>
        <taxon>Acariformes</taxon>
        <taxon>Trombidiformes</taxon>
        <taxon>Prostigmata</taxon>
        <taxon>Eleutherengona</taxon>
        <taxon>Raphignathae</taxon>
        <taxon>Tetranychoidea</taxon>
        <taxon>Tetranychidae</taxon>
        <taxon>Tetranychus</taxon>
    </lineage>
</organism>